<accession>A0A0U1M3J7</accession>
<evidence type="ECO:0000313" key="3">
    <source>
        <dbReference type="EMBL" id="CRG89962.1"/>
    </source>
</evidence>
<proteinExistence type="predicted"/>
<evidence type="ECO:0000256" key="2">
    <source>
        <dbReference type="ARBA" id="ARBA00023043"/>
    </source>
</evidence>
<protein>
    <recommendedName>
        <fullName evidence="5">F-box domain-containing protein</fullName>
    </recommendedName>
</protein>
<evidence type="ECO:0000256" key="1">
    <source>
        <dbReference type="ARBA" id="ARBA00022737"/>
    </source>
</evidence>
<sequence>MHSTEMEIDAAEEYFTSQMVYAQRAHLRWLPQELIELISDSLAVEDMASLIRTCRTMANALNLRLYRRKVRENDYLDALTHCAMTNRVESLNMLFDARAKLENLTAVASQRAAYAAYGENLGLVTAHPLTVAAGLGHVETVQLLLDRDEEVSDSTPFTHLYTQYHALTQAIKHRHTETVRLLVDAGIDLHGRPGRNKTETIPLLLAAMKGELDMVRIIATALKNDRRLYPTRTYGSQCKYALLAAIEADSHPIVEFLLHDGFNPNCITAGPSLLYYAVIAKPPSHDRCVIVELLMLYGADTTRTDPGCIQGCWNGTFDAVKHVLVAGCTWKYRKREVRWAKCVAASAGRHDIVWLFDDYMNRRIAADEEIAR</sequence>
<dbReference type="InterPro" id="IPR002110">
    <property type="entry name" value="Ankyrin_rpt"/>
</dbReference>
<dbReference type="InterPro" id="IPR036770">
    <property type="entry name" value="Ankyrin_rpt-contain_sf"/>
</dbReference>
<dbReference type="AlphaFoldDB" id="A0A0U1M3J7"/>
<keyword evidence="2" id="KW-0040">ANK repeat</keyword>
<keyword evidence="1" id="KW-0677">Repeat</keyword>
<dbReference type="SUPFAM" id="SSF48403">
    <property type="entry name" value="Ankyrin repeat"/>
    <property type="match status" value="1"/>
</dbReference>
<dbReference type="Gene3D" id="1.25.40.20">
    <property type="entry name" value="Ankyrin repeat-containing domain"/>
    <property type="match status" value="1"/>
</dbReference>
<gene>
    <name evidence="3" type="ORF">PISL3812_07002</name>
</gene>
<dbReference type="Proteomes" id="UP000054383">
    <property type="component" value="Unassembled WGS sequence"/>
</dbReference>
<keyword evidence="4" id="KW-1185">Reference proteome</keyword>
<reference evidence="3 4" key="1">
    <citation type="submission" date="2015-04" db="EMBL/GenBank/DDBJ databases">
        <authorList>
            <person name="Syromyatnikov M.Y."/>
            <person name="Popov V.N."/>
        </authorList>
    </citation>
    <scope>NUCLEOTIDE SEQUENCE [LARGE SCALE GENOMIC DNA]</scope>
    <source>
        <strain evidence="3">WF-38-12</strain>
    </source>
</reference>
<evidence type="ECO:0008006" key="5">
    <source>
        <dbReference type="Google" id="ProtNLM"/>
    </source>
</evidence>
<dbReference type="SMART" id="SM00248">
    <property type="entry name" value="ANK"/>
    <property type="match status" value="6"/>
</dbReference>
<dbReference type="PANTHER" id="PTHR24198:SF165">
    <property type="entry name" value="ANKYRIN REPEAT-CONTAINING PROTEIN-RELATED"/>
    <property type="match status" value="1"/>
</dbReference>
<dbReference type="OrthoDB" id="4421360at2759"/>
<dbReference type="Pfam" id="PF12796">
    <property type="entry name" value="Ank_2"/>
    <property type="match status" value="1"/>
</dbReference>
<dbReference type="EMBL" id="CVMT01000007">
    <property type="protein sequence ID" value="CRG89962.1"/>
    <property type="molecule type" value="Genomic_DNA"/>
</dbReference>
<evidence type="ECO:0000313" key="4">
    <source>
        <dbReference type="Proteomes" id="UP000054383"/>
    </source>
</evidence>
<name>A0A0U1M3J7_TALIS</name>
<dbReference type="PANTHER" id="PTHR24198">
    <property type="entry name" value="ANKYRIN REPEAT AND PROTEIN KINASE DOMAIN-CONTAINING PROTEIN"/>
    <property type="match status" value="1"/>
</dbReference>
<organism evidence="3 4">
    <name type="scientific">Talaromyces islandicus</name>
    <name type="common">Penicillium islandicum</name>
    <dbReference type="NCBI Taxonomy" id="28573"/>
    <lineage>
        <taxon>Eukaryota</taxon>
        <taxon>Fungi</taxon>
        <taxon>Dikarya</taxon>
        <taxon>Ascomycota</taxon>
        <taxon>Pezizomycotina</taxon>
        <taxon>Eurotiomycetes</taxon>
        <taxon>Eurotiomycetidae</taxon>
        <taxon>Eurotiales</taxon>
        <taxon>Trichocomaceae</taxon>
        <taxon>Talaromyces</taxon>
        <taxon>Talaromyces sect. Islandici</taxon>
    </lineage>
</organism>